<evidence type="ECO:0000313" key="2">
    <source>
        <dbReference type="Proteomes" id="UP000798662"/>
    </source>
</evidence>
<sequence length="64" mass="5967">MGAERRGGMGVAGRLAPCCRPCPSSLHGPVHLARHRPPNPPGLDGGGGVGGGSGRGVGGSGGGG</sequence>
<organism evidence="1 2">
    <name type="scientific">Pyropia yezoensis</name>
    <name type="common">Susabi-nori</name>
    <name type="synonym">Porphyra yezoensis</name>
    <dbReference type="NCBI Taxonomy" id="2788"/>
    <lineage>
        <taxon>Eukaryota</taxon>
        <taxon>Rhodophyta</taxon>
        <taxon>Bangiophyceae</taxon>
        <taxon>Bangiales</taxon>
        <taxon>Bangiaceae</taxon>
        <taxon>Pyropia</taxon>
    </lineage>
</organism>
<gene>
    <name evidence="1" type="ORF">I4F81_010604</name>
</gene>
<accession>A0ACC3CD63</accession>
<comment type="caution">
    <text evidence="1">The sequence shown here is derived from an EMBL/GenBank/DDBJ whole genome shotgun (WGS) entry which is preliminary data.</text>
</comment>
<name>A0ACC3CD63_PYRYE</name>
<proteinExistence type="predicted"/>
<evidence type="ECO:0000313" key="1">
    <source>
        <dbReference type="EMBL" id="KAK1868109.1"/>
    </source>
</evidence>
<dbReference type="Proteomes" id="UP000798662">
    <property type="component" value="Chromosome 3"/>
</dbReference>
<dbReference type="EMBL" id="CM020620">
    <property type="protein sequence ID" value="KAK1868109.1"/>
    <property type="molecule type" value="Genomic_DNA"/>
</dbReference>
<protein>
    <submittedName>
        <fullName evidence="1">Uncharacterized protein</fullName>
    </submittedName>
</protein>
<reference evidence="1" key="1">
    <citation type="submission" date="2019-11" db="EMBL/GenBank/DDBJ databases">
        <title>Nori genome reveals adaptations in red seaweeds to the harsh intertidal environment.</title>
        <authorList>
            <person name="Wang D."/>
            <person name="Mao Y."/>
        </authorList>
    </citation>
    <scope>NUCLEOTIDE SEQUENCE</scope>
    <source>
        <tissue evidence="1">Gametophyte</tissue>
    </source>
</reference>
<keyword evidence="2" id="KW-1185">Reference proteome</keyword>